<evidence type="ECO:0000313" key="2">
    <source>
        <dbReference type="WBParaSite" id="Smp_053640.1"/>
    </source>
</evidence>
<reference evidence="1" key="1">
    <citation type="journal article" date="2012" name="PLoS Negl. Trop. Dis.">
        <title>A systematically improved high quality genome and transcriptome of the human blood fluke Schistosoma mansoni.</title>
        <authorList>
            <person name="Protasio A.V."/>
            <person name="Tsai I.J."/>
            <person name="Babbage A."/>
            <person name="Nichol S."/>
            <person name="Hunt M."/>
            <person name="Aslett M.A."/>
            <person name="De Silva N."/>
            <person name="Velarde G.S."/>
            <person name="Anderson T.J."/>
            <person name="Clark R.C."/>
            <person name="Davidson C."/>
            <person name="Dillon G.P."/>
            <person name="Holroyd N.E."/>
            <person name="LoVerde P.T."/>
            <person name="Lloyd C."/>
            <person name="McQuillan J."/>
            <person name="Oliveira G."/>
            <person name="Otto T.D."/>
            <person name="Parker-Manuel S.J."/>
            <person name="Quail M.A."/>
            <person name="Wilson R.A."/>
            <person name="Zerlotini A."/>
            <person name="Dunne D.W."/>
            <person name="Berriman M."/>
        </authorList>
    </citation>
    <scope>NUCLEOTIDE SEQUENCE [LARGE SCALE GENOMIC DNA]</scope>
    <source>
        <strain evidence="1">Puerto Rican</strain>
    </source>
</reference>
<dbReference type="InParanoid" id="A0A3Q0KG13"/>
<dbReference type="Proteomes" id="UP000008854">
    <property type="component" value="Unassembled WGS sequence"/>
</dbReference>
<dbReference type="WBParaSite" id="Smp_053640.1">
    <property type="protein sequence ID" value="Smp_053640.1"/>
    <property type="gene ID" value="Smp_053640"/>
</dbReference>
<evidence type="ECO:0000313" key="1">
    <source>
        <dbReference type="Proteomes" id="UP000008854"/>
    </source>
</evidence>
<proteinExistence type="predicted"/>
<reference evidence="2" key="2">
    <citation type="submission" date="2018-12" db="UniProtKB">
        <authorList>
            <consortium name="WormBaseParasite"/>
        </authorList>
    </citation>
    <scope>IDENTIFICATION</scope>
    <source>
        <strain evidence="2">Puerto Rican</strain>
    </source>
</reference>
<organism evidence="1 2">
    <name type="scientific">Schistosoma mansoni</name>
    <name type="common">Blood fluke</name>
    <dbReference type="NCBI Taxonomy" id="6183"/>
    <lineage>
        <taxon>Eukaryota</taxon>
        <taxon>Metazoa</taxon>
        <taxon>Spiralia</taxon>
        <taxon>Lophotrochozoa</taxon>
        <taxon>Platyhelminthes</taxon>
        <taxon>Trematoda</taxon>
        <taxon>Digenea</taxon>
        <taxon>Strigeidida</taxon>
        <taxon>Schistosomatoidea</taxon>
        <taxon>Schistosomatidae</taxon>
        <taxon>Schistosoma</taxon>
    </lineage>
</organism>
<accession>A0A3Q0KG13</accession>
<protein>
    <submittedName>
        <fullName evidence="2">SH2 domain-containing protein</fullName>
    </submittedName>
</protein>
<keyword evidence="1" id="KW-1185">Reference proteome</keyword>
<dbReference type="ExpressionAtlas" id="A0A3Q0KG13">
    <property type="expression patterns" value="baseline"/>
</dbReference>
<sequence length="528" mass="59136">MSSVESSKVQHHNCASSPEFLKSTEYSLDPRNKLFTDSKLMCSSNVSETYWMQLDKSLIARQEVKSAVTDMKAQKDVFSLNYRPTSKTFKTNSPRYSRKSLKTYCNKKHSTYKQSENTTDSNNSLSSTIGISNNKSGHVTQLANRVEHLLIQDSINTLSQNRELQLVYHTEKPDFLENHLLSSTKKNPNSFIPSPVTTTLSSPWYRHCRPKAPPPIVAFSTENSAKCCENESRDFELCEGSDRSGNDHQEFECENLLKPDPCLFSSVCSYSARCPSIQVLEADLSQENINWDSNYPPPPSLAPPSGVSLTLMSRSYSLPSPLNNNTDEGSNILSGTVAYLEEVNIKPLAPITNILPNGGSFIRRHPKWAVSCSSDTIRSHTTVRFPGSNSIIDFDLNSSPSVPSPPPVIVERLPCELDISESQEQHSICSSTLNNPNLARPIFLKRGAPDDAEQNFDDIIGLDINKEYDIPSAMKRSHYWDLTNEEYSPKKSRVQLLLPSECSAFLPVKSTRQLDHKHIHCVSPPCLR</sequence>
<dbReference type="AlphaFoldDB" id="A0A3Q0KG13"/>
<name>A0A3Q0KG13_SCHMA</name>